<dbReference type="RefSeq" id="WP_262990814.1">
    <property type="nucleotide sequence ID" value="NZ_JAOTEN010000003.1"/>
</dbReference>
<dbReference type="Pfam" id="PF02371">
    <property type="entry name" value="Transposase_20"/>
    <property type="match status" value="1"/>
</dbReference>
<feature type="domain" description="Transposase IS110-like N-terminal" evidence="2">
    <location>
        <begin position="8"/>
        <end position="150"/>
    </location>
</feature>
<evidence type="ECO:0000259" key="3">
    <source>
        <dbReference type="Pfam" id="PF02371"/>
    </source>
</evidence>
<feature type="domain" description="Transposase IS116/IS110/IS902 C-terminal" evidence="3">
    <location>
        <begin position="196"/>
        <end position="279"/>
    </location>
</feature>
<dbReference type="InterPro" id="IPR047650">
    <property type="entry name" value="Transpos_IS110"/>
</dbReference>
<dbReference type="PANTHER" id="PTHR33055:SF3">
    <property type="entry name" value="PUTATIVE TRANSPOSASE FOR IS117-RELATED"/>
    <property type="match status" value="1"/>
</dbReference>
<keyword evidence="5" id="KW-1185">Reference proteome</keyword>
<dbReference type="InterPro" id="IPR002525">
    <property type="entry name" value="Transp_IS110-like_N"/>
</dbReference>
<dbReference type="PANTHER" id="PTHR33055">
    <property type="entry name" value="TRANSPOSASE FOR INSERTION SEQUENCE ELEMENT IS1111A"/>
    <property type="match status" value="1"/>
</dbReference>
<keyword evidence="1" id="KW-0175">Coiled coil</keyword>
<organism evidence="4 5">
    <name type="scientific">Chryseobacterium gilvum</name>
    <dbReference type="NCBI Taxonomy" id="2976534"/>
    <lineage>
        <taxon>Bacteria</taxon>
        <taxon>Pseudomonadati</taxon>
        <taxon>Bacteroidota</taxon>
        <taxon>Flavobacteriia</taxon>
        <taxon>Flavobacteriales</taxon>
        <taxon>Weeksellaceae</taxon>
        <taxon>Chryseobacterium group</taxon>
        <taxon>Chryseobacterium</taxon>
    </lineage>
</organism>
<gene>
    <name evidence="4" type="ORF">N0B16_10305</name>
</gene>
<comment type="caution">
    <text evidence="4">The sequence shown here is derived from an EMBL/GenBank/DDBJ whole genome shotgun (WGS) entry which is preliminary data.</text>
</comment>
<evidence type="ECO:0000313" key="5">
    <source>
        <dbReference type="Proteomes" id="UP001208114"/>
    </source>
</evidence>
<dbReference type="EMBL" id="JAOTEN010000003">
    <property type="protein sequence ID" value="MCU7614828.1"/>
    <property type="molecule type" value="Genomic_DNA"/>
</dbReference>
<evidence type="ECO:0000256" key="1">
    <source>
        <dbReference type="SAM" id="Coils"/>
    </source>
</evidence>
<accession>A0ABT2VYW0</accession>
<dbReference type="Pfam" id="PF01548">
    <property type="entry name" value="DEDD_Tnp_IS110"/>
    <property type="match status" value="1"/>
</dbReference>
<reference evidence="5" key="1">
    <citation type="submission" date="2023-07" db="EMBL/GenBank/DDBJ databases">
        <title>Chryseobacterium sp. GMJ5 Genome sequencing and assembly.</title>
        <authorList>
            <person name="Jung Y."/>
        </authorList>
    </citation>
    <scope>NUCLEOTIDE SEQUENCE [LARGE SCALE GENOMIC DNA]</scope>
    <source>
        <strain evidence="5">GMJ5</strain>
    </source>
</reference>
<dbReference type="Proteomes" id="UP001208114">
    <property type="component" value="Unassembled WGS sequence"/>
</dbReference>
<proteinExistence type="predicted"/>
<name>A0ABT2VYW0_9FLAO</name>
<sequence>MEEKNNYCGIDVSSETVDLYFKNKEGNLQHLQVTNTVTGFRKMIRSAGRETHFVMEATGVYHLHLIFFLKEQNIAFSVVNALQIKRYIQMHLERNKSDKKDAKRIYEYGIERRPEIYAMPDTEYFECRSLNNAIHDLTKEITKFSNQIHSIKKCPFDTKTIEKSFEKIIKKLREEKQNLEIILQQKLIAWEAEMLKLVTSVKGIGRRAAAELIIYTQGFKDMNSYKQLISYAGLSPTEYRSGSSIRGRARICKQGGKQLRHILYMCALNAKKTNAQCKTLFDRLVEKGKNKKAAVIAVCNKLLKIVFGVVKNKTAYLDNFIVKSA</sequence>
<dbReference type="NCBIfam" id="NF033542">
    <property type="entry name" value="transpos_IS110"/>
    <property type="match status" value="1"/>
</dbReference>
<evidence type="ECO:0000313" key="4">
    <source>
        <dbReference type="EMBL" id="MCU7614828.1"/>
    </source>
</evidence>
<dbReference type="InterPro" id="IPR003346">
    <property type="entry name" value="Transposase_20"/>
</dbReference>
<evidence type="ECO:0000259" key="2">
    <source>
        <dbReference type="Pfam" id="PF01548"/>
    </source>
</evidence>
<feature type="coiled-coil region" evidence="1">
    <location>
        <begin position="127"/>
        <end position="189"/>
    </location>
</feature>
<protein>
    <submittedName>
        <fullName evidence="4">IS110 family transposase</fullName>
    </submittedName>
</protein>